<dbReference type="Pfam" id="PF03175">
    <property type="entry name" value="DNA_pol_B_2"/>
    <property type="match status" value="2"/>
</dbReference>
<gene>
    <name evidence="10" type="ORF">KUF71_009984</name>
</gene>
<dbReference type="InterPro" id="IPR023211">
    <property type="entry name" value="DNA_pol_palm_dom_sf"/>
</dbReference>
<comment type="caution">
    <text evidence="10">The sequence shown here is derived from an EMBL/GenBank/DDBJ whole genome shotgun (WGS) entry which is preliminary data.</text>
</comment>
<dbReference type="Gene3D" id="1.10.287.690">
    <property type="entry name" value="Helix hairpin bin"/>
    <property type="match status" value="1"/>
</dbReference>
<keyword evidence="5" id="KW-0235">DNA replication</keyword>
<dbReference type="InterPro" id="IPR036397">
    <property type="entry name" value="RNaseH_sf"/>
</dbReference>
<protein>
    <recommendedName>
        <fullName evidence="2">DNA-directed DNA polymerase</fullName>
        <ecNumber evidence="2">2.7.7.7</ecNumber>
    </recommendedName>
</protein>
<dbReference type="GO" id="GO:0006260">
    <property type="term" value="P:DNA replication"/>
    <property type="evidence" value="ECO:0007669"/>
    <property type="project" value="UniProtKB-KW"/>
</dbReference>
<evidence type="ECO:0000256" key="1">
    <source>
        <dbReference type="ARBA" id="ARBA00005755"/>
    </source>
</evidence>
<evidence type="ECO:0000256" key="5">
    <source>
        <dbReference type="ARBA" id="ARBA00022705"/>
    </source>
</evidence>
<proteinExistence type="inferred from homology"/>
<evidence type="ECO:0000256" key="6">
    <source>
        <dbReference type="ARBA" id="ARBA00022932"/>
    </source>
</evidence>
<name>A0AAE1HG46_9NEOP</name>
<dbReference type="Gene3D" id="3.40.960.10">
    <property type="entry name" value="VSR Endonuclease"/>
    <property type="match status" value="1"/>
</dbReference>
<dbReference type="InterPro" id="IPR004868">
    <property type="entry name" value="DNA-dir_DNA_pol_B_mt/vir"/>
</dbReference>
<dbReference type="GO" id="GO:0003887">
    <property type="term" value="F:DNA-directed DNA polymerase activity"/>
    <property type="evidence" value="ECO:0007669"/>
    <property type="project" value="UniProtKB-KW"/>
</dbReference>
<dbReference type="PANTHER" id="PTHR33568:SF3">
    <property type="entry name" value="DNA-DIRECTED DNA POLYMERASE"/>
    <property type="match status" value="1"/>
</dbReference>
<dbReference type="AlphaFoldDB" id="A0AAE1HG46"/>
<evidence type="ECO:0000259" key="9">
    <source>
        <dbReference type="Pfam" id="PF03175"/>
    </source>
</evidence>
<reference evidence="10" key="1">
    <citation type="submission" date="2021-07" db="EMBL/GenBank/DDBJ databases">
        <authorList>
            <person name="Catto M.A."/>
            <person name="Jacobson A."/>
            <person name="Kennedy G."/>
            <person name="Labadie P."/>
            <person name="Hunt B.G."/>
            <person name="Srinivasan R."/>
        </authorList>
    </citation>
    <scope>NUCLEOTIDE SEQUENCE</scope>
    <source>
        <strain evidence="10">PL_HMW_Pooled</strain>
        <tissue evidence="10">Head</tissue>
    </source>
</reference>
<comment type="catalytic activity">
    <reaction evidence="8">
        <text>DNA(n) + a 2'-deoxyribonucleoside 5'-triphosphate = DNA(n+1) + diphosphate</text>
        <dbReference type="Rhea" id="RHEA:22508"/>
        <dbReference type="Rhea" id="RHEA-COMP:17339"/>
        <dbReference type="Rhea" id="RHEA-COMP:17340"/>
        <dbReference type="ChEBI" id="CHEBI:33019"/>
        <dbReference type="ChEBI" id="CHEBI:61560"/>
        <dbReference type="ChEBI" id="CHEBI:173112"/>
        <dbReference type="EC" id="2.7.7.7"/>
    </reaction>
</comment>
<dbReference type="GO" id="GO:0042575">
    <property type="term" value="C:DNA polymerase complex"/>
    <property type="evidence" value="ECO:0007669"/>
    <property type="project" value="UniProtKB-ARBA"/>
</dbReference>
<dbReference type="PANTHER" id="PTHR33568">
    <property type="entry name" value="DNA POLYMERASE"/>
    <property type="match status" value="1"/>
</dbReference>
<feature type="domain" description="DNA-directed DNA polymerase family B mitochondria/virus" evidence="9">
    <location>
        <begin position="352"/>
        <end position="502"/>
    </location>
</feature>
<sequence length="836" mass="95952">MDDNNVDVVKQFIDYLQSFGPKTELLITAHNAKAFDTVFLINEIVARKLKAEITLQGAKIICLKVGSWKFIDSLMFLPMPLSAMPKSFSLHELKKGYAPYLAFKPEYFSYNGPMLDREFYCVSTMKSKAADEFNLWYDEQVAKGVVFNFKREITDYCISDVTILRQACLAFRKLFAETAGFDPMFSCTTLSSACMAAYRRNFLPENKIGLVPQGGHHGRGKQSHIALQWLDYESHKLGMIIQTIYSYREISVLGRRVDGYIEIPKDDGTLEKRIYQFHGDYWHQCPRHFPPSETDTENRLDQTRRITALFRRAGHTVIEKWECDFKEDLEKDPEVKAFFRTHPTTRVPPLRLRDALAGGRTNAMKWYHKADIDNGETIKMVDVVSEYPNANLRGKYPYGHPHIYLEGDPNMPAMSTWNGVVKCTVLPPRNLYIPVLPYRAHERLMFPLCRSCVETMQEERCTHDDPAQRELTDTWCAPELLLALNEKGYQLIRVHEVYQYPGVMEYNPETGEDGLLSPYVRCFMALKLQASGWPAECTTPELKQKYVDDVLKYDGVIIDPDKVEKRPALRALSKLLLNSFWGKFGEKTIRPKTEFIYTREQLMNIITDPTKIVSALLPLGEDCVQVTWKLIEDAEETLPTSSLIHAAFTTCFGRLQLYKYLDIVKERALYCDTDSCAYISRPGEPDLPTGSHLGDLTNQIEEDWGPGSFITEMAAIGPKNYAFKTAVGGDTHNVKVCIKVRGITINKSCENLVTFDNLKEMVWGNKERVHVPIPRKITRIAPWRIVNRDTSKIWRAVNTKRRRVDLANTVPHGYICWKGDDEDEEMLEVLDSLYNA</sequence>
<organism evidence="10 11">
    <name type="scientific">Frankliniella fusca</name>
    <dbReference type="NCBI Taxonomy" id="407009"/>
    <lineage>
        <taxon>Eukaryota</taxon>
        <taxon>Metazoa</taxon>
        <taxon>Ecdysozoa</taxon>
        <taxon>Arthropoda</taxon>
        <taxon>Hexapoda</taxon>
        <taxon>Insecta</taxon>
        <taxon>Pterygota</taxon>
        <taxon>Neoptera</taxon>
        <taxon>Paraneoptera</taxon>
        <taxon>Thysanoptera</taxon>
        <taxon>Terebrantia</taxon>
        <taxon>Thripoidea</taxon>
        <taxon>Thripidae</taxon>
        <taxon>Frankliniella</taxon>
    </lineage>
</organism>
<evidence type="ECO:0000256" key="8">
    <source>
        <dbReference type="ARBA" id="ARBA00049244"/>
    </source>
</evidence>
<dbReference type="GO" id="GO:0000166">
    <property type="term" value="F:nucleotide binding"/>
    <property type="evidence" value="ECO:0007669"/>
    <property type="project" value="InterPro"/>
</dbReference>
<keyword evidence="7" id="KW-0238">DNA-binding</keyword>
<dbReference type="InterPro" id="IPR043502">
    <property type="entry name" value="DNA/RNA_pol_sf"/>
</dbReference>
<dbReference type="SUPFAM" id="SSF56672">
    <property type="entry name" value="DNA/RNA polymerases"/>
    <property type="match status" value="1"/>
</dbReference>
<dbReference type="InterPro" id="IPR012337">
    <property type="entry name" value="RNaseH-like_sf"/>
</dbReference>
<feature type="domain" description="DNA-directed DNA polymerase family B mitochondria/virus" evidence="9">
    <location>
        <begin position="27"/>
        <end position="213"/>
    </location>
</feature>
<keyword evidence="6" id="KW-0239">DNA-directed DNA polymerase</keyword>
<evidence type="ECO:0000313" key="10">
    <source>
        <dbReference type="EMBL" id="KAK3920747.1"/>
    </source>
</evidence>
<keyword evidence="3" id="KW-0808">Transferase</keyword>
<reference evidence="10" key="2">
    <citation type="journal article" date="2023" name="BMC Genomics">
        <title>Pest status, molecular evolution, and epigenetic factors derived from the genome assembly of Frankliniella fusca, a thysanopteran phytovirus vector.</title>
        <authorList>
            <person name="Catto M.A."/>
            <person name="Labadie P.E."/>
            <person name="Jacobson A.L."/>
            <person name="Kennedy G.G."/>
            <person name="Srinivasan R."/>
            <person name="Hunt B.G."/>
        </authorList>
    </citation>
    <scope>NUCLEOTIDE SEQUENCE</scope>
    <source>
        <strain evidence="10">PL_HMW_Pooled</strain>
    </source>
</reference>
<dbReference type="Gene3D" id="3.90.1600.10">
    <property type="entry name" value="Palm domain of DNA polymerase"/>
    <property type="match status" value="1"/>
</dbReference>
<evidence type="ECO:0000313" key="11">
    <source>
        <dbReference type="Proteomes" id="UP001219518"/>
    </source>
</evidence>
<evidence type="ECO:0000256" key="3">
    <source>
        <dbReference type="ARBA" id="ARBA00022679"/>
    </source>
</evidence>
<dbReference type="Gene3D" id="3.30.420.10">
    <property type="entry name" value="Ribonuclease H-like superfamily/Ribonuclease H"/>
    <property type="match status" value="1"/>
</dbReference>
<keyword evidence="11" id="KW-1185">Reference proteome</keyword>
<comment type="similarity">
    <text evidence="1">Belongs to the DNA polymerase type-B family.</text>
</comment>
<dbReference type="Proteomes" id="UP001219518">
    <property type="component" value="Unassembled WGS sequence"/>
</dbReference>
<dbReference type="SUPFAM" id="SSF53098">
    <property type="entry name" value="Ribonuclease H-like"/>
    <property type="match status" value="1"/>
</dbReference>
<evidence type="ECO:0000256" key="2">
    <source>
        <dbReference type="ARBA" id="ARBA00012417"/>
    </source>
</evidence>
<evidence type="ECO:0000256" key="7">
    <source>
        <dbReference type="ARBA" id="ARBA00023125"/>
    </source>
</evidence>
<accession>A0AAE1HG46</accession>
<dbReference type="EMBL" id="JAHWGI010001022">
    <property type="protein sequence ID" value="KAK3920747.1"/>
    <property type="molecule type" value="Genomic_DNA"/>
</dbReference>
<dbReference type="GO" id="GO:0003677">
    <property type="term" value="F:DNA binding"/>
    <property type="evidence" value="ECO:0007669"/>
    <property type="project" value="UniProtKB-KW"/>
</dbReference>
<keyword evidence="4" id="KW-0548">Nucleotidyltransferase</keyword>
<dbReference type="EC" id="2.7.7.7" evidence="2"/>
<evidence type="ECO:0000256" key="4">
    <source>
        <dbReference type="ARBA" id="ARBA00022695"/>
    </source>
</evidence>